<dbReference type="GO" id="GO:0005615">
    <property type="term" value="C:extracellular space"/>
    <property type="evidence" value="ECO:0007669"/>
    <property type="project" value="TreeGrafter"/>
</dbReference>
<keyword evidence="5" id="KW-0645">Protease</keyword>
<dbReference type="SUPFAM" id="SSF55486">
    <property type="entry name" value="Metalloproteases ('zincins'), catalytic domain"/>
    <property type="match status" value="1"/>
</dbReference>
<evidence type="ECO:0000313" key="12">
    <source>
        <dbReference type="Proteomes" id="UP000515204"/>
    </source>
</evidence>
<keyword evidence="10" id="KW-0449">Lipoprotein</keyword>
<dbReference type="Gene3D" id="1.10.390.10">
    <property type="entry name" value="Neutral Protease Domain 2"/>
    <property type="match status" value="1"/>
</dbReference>
<dbReference type="KEGG" id="dqu:106749972"/>
<evidence type="ECO:0000256" key="10">
    <source>
        <dbReference type="ARBA" id="ARBA00023288"/>
    </source>
</evidence>
<dbReference type="PANTHER" id="PTHR11533">
    <property type="entry name" value="PROTEASE M1 ZINC METALLOPROTEASE"/>
    <property type="match status" value="1"/>
</dbReference>
<dbReference type="GO" id="GO:0006508">
    <property type="term" value="P:proteolysis"/>
    <property type="evidence" value="ECO:0007669"/>
    <property type="project" value="UniProtKB-KW"/>
</dbReference>
<dbReference type="AlphaFoldDB" id="A0A6P3Y3M1"/>
<dbReference type="PANTHER" id="PTHR11533:SF299">
    <property type="entry name" value="AMINOPEPTIDASE"/>
    <property type="match status" value="1"/>
</dbReference>
<feature type="domain" description="Peptidase M1 membrane alanine aminopeptidase" evidence="11">
    <location>
        <begin position="82"/>
        <end position="180"/>
    </location>
</feature>
<keyword evidence="7" id="KW-0378">Hydrolase</keyword>
<dbReference type="GeneID" id="106749972"/>
<proteinExistence type="inferred from homology"/>
<comment type="cofactor">
    <cofactor evidence="1">
        <name>Zn(2+)</name>
        <dbReference type="ChEBI" id="CHEBI:29105"/>
    </cofactor>
</comment>
<dbReference type="InterPro" id="IPR014782">
    <property type="entry name" value="Peptidase_M1_dom"/>
</dbReference>
<keyword evidence="4" id="KW-0472">Membrane</keyword>
<keyword evidence="6" id="KW-0479">Metal-binding</keyword>
<dbReference type="GO" id="GO:0008270">
    <property type="term" value="F:zinc ion binding"/>
    <property type="evidence" value="ECO:0007669"/>
    <property type="project" value="InterPro"/>
</dbReference>
<dbReference type="GO" id="GO:0005737">
    <property type="term" value="C:cytoplasm"/>
    <property type="evidence" value="ECO:0007669"/>
    <property type="project" value="TreeGrafter"/>
</dbReference>
<protein>
    <submittedName>
        <fullName evidence="13">Leucyl-cystinyl aminopeptidase-like</fullName>
    </submittedName>
</protein>
<keyword evidence="9" id="KW-0482">Metalloprotease</keyword>
<dbReference type="InterPro" id="IPR027268">
    <property type="entry name" value="Peptidase_M4/M1_CTD_sf"/>
</dbReference>
<organism evidence="12 13">
    <name type="scientific">Dinoponera quadriceps</name>
    <name type="common">South American ant</name>
    <dbReference type="NCBI Taxonomy" id="609295"/>
    <lineage>
        <taxon>Eukaryota</taxon>
        <taxon>Metazoa</taxon>
        <taxon>Ecdysozoa</taxon>
        <taxon>Arthropoda</taxon>
        <taxon>Hexapoda</taxon>
        <taxon>Insecta</taxon>
        <taxon>Pterygota</taxon>
        <taxon>Neoptera</taxon>
        <taxon>Endopterygota</taxon>
        <taxon>Hymenoptera</taxon>
        <taxon>Apocrita</taxon>
        <taxon>Aculeata</taxon>
        <taxon>Formicoidea</taxon>
        <taxon>Formicidae</taxon>
        <taxon>Ponerinae</taxon>
        <taxon>Ponerini</taxon>
        <taxon>Dinoponera</taxon>
    </lineage>
</organism>
<keyword evidence="4" id="KW-0336">GPI-anchor</keyword>
<keyword evidence="4" id="KW-0325">Glycoprotein</keyword>
<dbReference type="PRINTS" id="PR00756">
    <property type="entry name" value="ALADIPTASE"/>
</dbReference>
<dbReference type="InterPro" id="IPR001930">
    <property type="entry name" value="Peptidase_M1"/>
</dbReference>
<keyword evidence="12" id="KW-1185">Reference proteome</keyword>
<evidence type="ECO:0000259" key="11">
    <source>
        <dbReference type="Pfam" id="PF01433"/>
    </source>
</evidence>
<name>A0A6P3Y3M1_DINQU</name>
<evidence type="ECO:0000256" key="2">
    <source>
        <dbReference type="ARBA" id="ARBA00004609"/>
    </source>
</evidence>
<evidence type="ECO:0000256" key="6">
    <source>
        <dbReference type="ARBA" id="ARBA00022723"/>
    </source>
</evidence>
<evidence type="ECO:0000313" key="13">
    <source>
        <dbReference type="RefSeq" id="XP_014485455.1"/>
    </source>
</evidence>
<keyword evidence="8" id="KW-0862">Zinc</keyword>
<evidence type="ECO:0000256" key="3">
    <source>
        <dbReference type="ARBA" id="ARBA00010136"/>
    </source>
</evidence>
<sequence length="250" mass="29185">MPPKERKQISEQAMVLTNFECTPVMSTYLVTIAITGLFPSYSTQKDNIKITWFKRHEEEQVDVILRTTIFADRFLKKYTDNLWQNLKIHVVTHPNFPSNAVGAWGFIVFRDFLYQPTIHFPGRKIEIWKEISSQLTRQCIESLVSPIKWSHQWLNHAFATYLSYKIAGKIIKRDTCRRSADSLDLTNPLYANKLQGNDDHLIVVEYGKDVMMQLFVVQVLQPALHNDDELNVPPVKHKHDPFYSSLIHKK</sequence>
<evidence type="ECO:0000256" key="5">
    <source>
        <dbReference type="ARBA" id="ARBA00022670"/>
    </source>
</evidence>
<evidence type="ECO:0000256" key="8">
    <source>
        <dbReference type="ARBA" id="ARBA00022833"/>
    </source>
</evidence>
<feature type="non-terminal residue" evidence="13">
    <location>
        <position position="250"/>
    </location>
</feature>
<dbReference type="GO" id="GO:0042277">
    <property type="term" value="F:peptide binding"/>
    <property type="evidence" value="ECO:0007669"/>
    <property type="project" value="TreeGrafter"/>
</dbReference>
<evidence type="ECO:0000256" key="7">
    <source>
        <dbReference type="ARBA" id="ARBA00022801"/>
    </source>
</evidence>
<dbReference type="GO" id="GO:0070006">
    <property type="term" value="F:metalloaminopeptidase activity"/>
    <property type="evidence" value="ECO:0007669"/>
    <property type="project" value="TreeGrafter"/>
</dbReference>
<dbReference type="GO" id="GO:0098552">
    <property type="term" value="C:side of membrane"/>
    <property type="evidence" value="ECO:0007669"/>
    <property type="project" value="UniProtKB-KW"/>
</dbReference>
<comment type="similarity">
    <text evidence="3">Belongs to the peptidase M1 family.</text>
</comment>
<dbReference type="GO" id="GO:0005886">
    <property type="term" value="C:plasma membrane"/>
    <property type="evidence" value="ECO:0007669"/>
    <property type="project" value="UniProtKB-SubCell"/>
</dbReference>
<accession>A0A6P3Y3M1</accession>
<comment type="subcellular location">
    <subcellularLocation>
        <location evidence="2">Cell membrane</location>
        <topology evidence="2">Lipid-anchor</topology>
        <topology evidence="2">GPI-anchor</topology>
    </subcellularLocation>
</comment>
<dbReference type="InterPro" id="IPR050344">
    <property type="entry name" value="Peptidase_M1_aminopeptidases"/>
</dbReference>
<evidence type="ECO:0000256" key="1">
    <source>
        <dbReference type="ARBA" id="ARBA00001947"/>
    </source>
</evidence>
<dbReference type="Proteomes" id="UP000515204">
    <property type="component" value="Unplaced"/>
</dbReference>
<dbReference type="Pfam" id="PF01433">
    <property type="entry name" value="Peptidase_M1"/>
    <property type="match status" value="1"/>
</dbReference>
<evidence type="ECO:0000256" key="9">
    <source>
        <dbReference type="ARBA" id="ARBA00023049"/>
    </source>
</evidence>
<reference evidence="13" key="1">
    <citation type="submission" date="2025-08" db="UniProtKB">
        <authorList>
            <consortium name="RefSeq"/>
        </authorList>
    </citation>
    <scope>IDENTIFICATION</scope>
</reference>
<gene>
    <name evidence="13" type="primary">LOC106749972</name>
</gene>
<dbReference type="GO" id="GO:0043171">
    <property type="term" value="P:peptide catabolic process"/>
    <property type="evidence" value="ECO:0007669"/>
    <property type="project" value="TreeGrafter"/>
</dbReference>
<dbReference type="RefSeq" id="XP_014485455.1">
    <property type="nucleotide sequence ID" value="XM_014629969.1"/>
</dbReference>
<evidence type="ECO:0000256" key="4">
    <source>
        <dbReference type="ARBA" id="ARBA00022622"/>
    </source>
</evidence>